<feature type="compositionally biased region" description="Polar residues" evidence="1">
    <location>
        <begin position="324"/>
        <end position="340"/>
    </location>
</feature>
<dbReference type="Pfam" id="PF16486">
    <property type="entry name" value="ArgoN"/>
    <property type="match status" value="1"/>
</dbReference>
<dbReference type="InterPro" id="IPR032472">
    <property type="entry name" value="ArgoL2"/>
</dbReference>
<feature type="compositionally biased region" description="Low complexity" evidence="1">
    <location>
        <begin position="137"/>
        <end position="235"/>
    </location>
</feature>
<dbReference type="Pfam" id="PF02170">
    <property type="entry name" value="PAZ"/>
    <property type="match status" value="1"/>
</dbReference>
<proteinExistence type="predicted"/>
<dbReference type="SUPFAM" id="SSF53098">
    <property type="entry name" value="Ribonuclease H-like"/>
    <property type="match status" value="1"/>
</dbReference>
<dbReference type="Pfam" id="PF16488">
    <property type="entry name" value="ArgoL2"/>
    <property type="match status" value="1"/>
</dbReference>
<dbReference type="GO" id="GO:0003723">
    <property type="term" value="F:RNA binding"/>
    <property type="evidence" value="ECO:0007669"/>
    <property type="project" value="InterPro"/>
</dbReference>
<feature type="compositionally biased region" description="Low complexity" evidence="1">
    <location>
        <begin position="85"/>
        <end position="129"/>
    </location>
</feature>
<dbReference type="Pfam" id="PF02171">
    <property type="entry name" value="Piwi"/>
    <property type="match status" value="1"/>
</dbReference>
<feature type="compositionally biased region" description="Polar residues" evidence="1">
    <location>
        <begin position="11"/>
        <end position="22"/>
    </location>
</feature>
<dbReference type="OrthoDB" id="10252740at2759"/>
<evidence type="ECO:0000259" key="2">
    <source>
        <dbReference type="PROSITE" id="PS50821"/>
    </source>
</evidence>
<dbReference type="InterPro" id="IPR045246">
    <property type="entry name" value="Piwi_ago-like"/>
</dbReference>
<dbReference type="PROSITE" id="PS50822">
    <property type="entry name" value="PIWI"/>
    <property type="match status" value="1"/>
</dbReference>
<protein>
    <submittedName>
        <fullName evidence="4">Protein argonaute-2</fullName>
    </submittedName>
</protein>
<feature type="region of interest" description="Disordered" evidence="1">
    <location>
        <begin position="1"/>
        <end position="358"/>
    </location>
</feature>
<dbReference type="InterPro" id="IPR003100">
    <property type="entry name" value="PAZ_dom"/>
</dbReference>
<dbReference type="STRING" id="2015173.A0A026WYM9"/>
<name>A0A026WYM9_OOCBI</name>
<dbReference type="InterPro" id="IPR036397">
    <property type="entry name" value="RNaseH_sf"/>
</dbReference>
<keyword evidence="5" id="KW-1185">Reference proteome</keyword>
<dbReference type="CDD" id="cd04657">
    <property type="entry name" value="Piwi_ago-like"/>
    <property type="match status" value="1"/>
</dbReference>
<reference evidence="4 5" key="1">
    <citation type="journal article" date="2014" name="Curr. Biol.">
        <title>The genome of the clonal raider ant Cerapachys biroi.</title>
        <authorList>
            <person name="Oxley P.R."/>
            <person name="Ji L."/>
            <person name="Fetter-Pruneda I."/>
            <person name="McKenzie S.K."/>
            <person name="Li C."/>
            <person name="Hu H."/>
            <person name="Zhang G."/>
            <person name="Kronauer D.J."/>
        </authorList>
    </citation>
    <scope>NUCLEOTIDE SEQUENCE [LARGE SCALE GENOMIC DNA]</scope>
</reference>
<dbReference type="InterPro" id="IPR036085">
    <property type="entry name" value="PAZ_dom_sf"/>
</dbReference>
<feature type="compositionally biased region" description="Basic residues" evidence="1">
    <location>
        <begin position="1"/>
        <end position="10"/>
    </location>
</feature>
<dbReference type="Proteomes" id="UP000053097">
    <property type="component" value="Unassembled WGS sequence"/>
</dbReference>
<accession>A0A026WYM9</accession>
<dbReference type="InterPro" id="IPR003165">
    <property type="entry name" value="Piwi"/>
</dbReference>
<organism evidence="4 5">
    <name type="scientific">Ooceraea biroi</name>
    <name type="common">Clonal raider ant</name>
    <name type="synonym">Cerapachys biroi</name>
    <dbReference type="NCBI Taxonomy" id="2015173"/>
    <lineage>
        <taxon>Eukaryota</taxon>
        <taxon>Metazoa</taxon>
        <taxon>Ecdysozoa</taxon>
        <taxon>Arthropoda</taxon>
        <taxon>Hexapoda</taxon>
        <taxon>Insecta</taxon>
        <taxon>Pterygota</taxon>
        <taxon>Neoptera</taxon>
        <taxon>Endopterygota</taxon>
        <taxon>Hymenoptera</taxon>
        <taxon>Apocrita</taxon>
        <taxon>Aculeata</taxon>
        <taxon>Formicoidea</taxon>
        <taxon>Formicidae</taxon>
        <taxon>Dorylinae</taxon>
        <taxon>Ooceraea</taxon>
    </lineage>
</organism>
<dbReference type="PANTHER" id="PTHR22891">
    <property type="entry name" value="EUKARYOTIC TRANSLATION INITIATION FACTOR 2C"/>
    <property type="match status" value="1"/>
</dbReference>
<dbReference type="SUPFAM" id="SSF101690">
    <property type="entry name" value="PAZ domain"/>
    <property type="match status" value="1"/>
</dbReference>
<dbReference type="GO" id="GO:0034587">
    <property type="term" value="P:piRNA processing"/>
    <property type="evidence" value="ECO:0007669"/>
    <property type="project" value="UniProtKB-ARBA"/>
</dbReference>
<feature type="domain" description="Piwi" evidence="3">
    <location>
        <begin position="840"/>
        <end position="1140"/>
    </location>
</feature>
<evidence type="ECO:0000313" key="4">
    <source>
        <dbReference type="EMBL" id="EZA61145.1"/>
    </source>
</evidence>
<feature type="domain" description="PAZ" evidence="2">
    <location>
        <begin position="551"/>
        <end position="672"/>
    </location>
</feature>
<evidence type="ECO:0000256" key="1">
    <source>
        <dbReference type="SAM" id="MobiDB-lite"/>
    </source>
</evidence>
<evidence type="ECO:0000313" key="5">
    <source>
        <dbReference type="Proteomes" id="UP000053097"/>
    </source>
</evidence>
<dbReference type="Gene3D" id="3.40.50.2300">
    <property type="match status" value="1"/>
</dbReference>
<dbReference type="InterPro" id="IPR032474">
    <property type="entry name" value="Argonaute_N"/>
</dbReference>
<dbReference type="InterPro" id="IPR012337">
    <property type="entry name" value="RNaseH-like_sf"/>
</dbReference>
<dbReference type="InterPro" id="IPR014811">
    <property type="entry name" value="ArgoL1"/>
</dbReference>
<dbReference type="CDD" id="cd02846">
    <property type="entry name" value="PAZ_argonaute_like"/>
    <property type="match status" value="1"/>
</dbReference>
<dbReference type="EMBL" id="KK107063">
    <property type="protein sequence ID" value="EZA61145.1"/>
    <property type="molecule type" value="Genomic_DNA"/>
</dbReference>
<sequence length="1168" mass="132060">MTRKGKKKKQQNVQEGASTSGADSDVSQSQSQVSQQQQQKEQPKKQQESQKQTQKHTSQQPEVPQQQQVTPGTSQQQGAWAARKQQQQTASSASLQQQQQVQPQQQQQARPPQAQQPQQARLSQQQHVRPPQPPAQQPQSQQAAWGPPQAKQLQQAAWGPPQQQQIQPPRPPAQQSQQAPWGPPQQQQIQPPRPPAQQSQQAPWGPPQQQQVRPPQAQQPQQAAWGPPQQQQVRPLRPPVQQPQQAAWGPPQQPQPAAWGPPQQQQVRPPQAPQPQQAAWGPPQQQQAPRVGPDGDQPSVKQAQQKEAELSSQVSQLALRDTLESTQTTQKGKLTSSSLKQYHLSIPKRNNPKKAGTQGIPTSVWTNMFQIIFNKNFVTNAVHYDVAISPIAPKSLYREVFEQCRTDYFGNRYPAFDGKKNAYSANNLPFNDFMEAEIEIYDSERDQMRKFKIELKKVANIDLSWITHLEPGLDEADRDQTAIQVLDIIMRHAPQSRNLSVGRSLHWKVDGPEKLGEGLTLSRGGFQSAVLGWKPFLNVDVCHKGFPTPQNVIDLIGEFTTGGGGGRYGDRYGGRPQEREIDKKKVEKYLKGLKVNYQIPNQPRSKRTYRVNGLGAPANVQTFSHEGVDITVANYFSRFKNYNLSLPNMPVICVGPKERNIALPAELCTIVAGQSVNRKLSENQVREMIKQTTTDAPTRKRRIEDAFARIQVNESNVMKNEFHLSVQTEMKKVPARVLPPPQLQYAKRTAIVNKGVWQPSEFNEAMHLENYSWTILNLTNLRNISDQMQRFSEALQSNARGLGMSINQPLTPFKTLRIDERTRNYDEIKHYFNSCKKLKLVIVVISDRTDTIYSKVKQITELEIGVLTQCVKLRNVEKCNPATVKNILLKINSKLNGINHKFLKMPACLQNNSCMLVGADVTHPSPDAINIPSIAAVAASSTPSAFQYNIELRLQQPKEEMIMDLENIIISQILIYGKMNNRLPNGIIYYRDGVSEGQLGQVMYYELNAIKRACARCKIKIPVTCLVVQKRHHVRFFPTDSRDTEDFKNKNVRAGTIVDTEITHPNHIDFYLVSHASIQGTARPTKYRCICNEAKFTEDHLEELTYYLCHMYARCTRAVSYPAPTYYAHLAAYRGRALIQEVDISLQNLQDEQNKLKMNMAGSPMCFI</sequence>
<dbReference type="Gene3D" id="2.170.260.10">
    <property type="entry name" value="paz domain"/>
    <property type="match status" value="1"/>
</dbReference>
<feature type="compositionally biased region" description="Low complexity" evidence="1">
    <location>
        <begin position="242"/>
        <end position="289"/>
    </location>
</feature>
<dbReference type="Pfam" id="PF08699">
    <property type="entry name" value="ArgoL1"/>
    <property type="match status" value="1"/>
</dbReference>
<dbReference type="Gene3D" id="3.30.420.10">
    <property type="entry name" value="Ribonuclease H-like superfamily/Ribonuclease H"/>
    <property type="match status" value="1"/>
</dbReference>
<feature type="compositionally biased region" description="Low complexity" evidence="1">
    <location>
        <begin position="26"/>
        <end position="40"/>
    </location>
</feature>
<dbReference type="SMART" id="SM01163">
    <property type="entry name" value="DUF1785"/>
    <property type="match status" value="1"/>
</dbReference>
<dbReference type="AlphaFoldDB" id="A0A026WYM9"/>
<dbReference type="OMA" id="QGPQQTW"/>
<evidence type="ECO:0000259" key="3">
    <source>
        <dbReference type="PROSITE" id="PS50822"/>
    </source>
</evidence>
<gene>
    <name evidence="4" type="ORF">X777_08357</name>
</gene>
<dbReference type="SMART" id="SM00950">
    <property type="entry name" value="Piwi"/>
    <property type="match status" value="1"/>
</dbReference>
<dbReference type="PROSITE" id="PS50821">
    <property type="entry name" value="PAZ"/>
    <property type="match status" value="1"/>
</dbReference>
<feature type="compositionally biased region" description="Low complexity" evidence="1">
    <location>
        <begin position="49"/>
        <end position="78"/>
    </location>
</feature>